<protein>
    <submittedName>
        <fullName evidence="1">Uncharacterized protein</fullName>
    </submittedName>
</protein>
<accession>A0ABN1RFM8</accession>
<reference evidence="1 2" key="1">
    <citation type="journal article" date="2019" name="Int. J. Syst. Evol. Microbiol.">
        <title>The Global Catalogue of Microorganisms (GCM) 10K type strain sequencing project: providing services to taxonomists for standard genome sequencing and annotation.</title>
        <authorList>
            <consortium name="The Broad Institute Genomics Platform"/>
            <consortium name="The Broad Institute Genome Sequencing Center for Infectious Disease"/>
            <person name="Wu L."/>
            <person name="Ma J."/>
        </authorList>
    </citation>
    <scope>NUCLEOTIDE SEQUENCE [LARGE SCALE GENOMIC DNA]</scope>
    <source>
        <strain evidence="1 2">JCM 11444</strain>
    </source>
</reference>
<dbReference type="EMBL" id="BAAAID010000096">
    <property type="protein sequence ID" value="GAA0956321.1"/>
    <property type="molecule type" value="Genomic_DNA"/>
</dbReference>
<evidence type="ECO:0000313" key="2">
    <source>
        <dbReference type="Proteomes" id="UP001500418"/>
    </source>
</evidence>
<name>A0ABN1RFM8_9ACTN</name>
<dbReference type="Proteomes" id="UP001500418">
    <property type="component" value="Unassembled WGS sequence"/>
</dbReference>
<comment type="caution">
    <text evidence="1">The sequence shown here is derived from an EMBL/GenBank/DDBJ whole genome shotgun (WGS) entry which is preliminary data.</text>
</comment>
<evidence type="ECO:0000313" key="1">
    <source>
        <dbReference type="EMBL" id="GAA0956321.1"/>
    </source>
</evidence>
<keyword evidence="2" id="KW-1185">Reference proteome</keyword>
<sequence length="61" mass="6644">MGLTRRIRRLLDALTRAAMLGLAGWLAVENQSHVRRRDFLRLGGAAQGASLPRSASPSRGM</sequence>
<gene>
    <name evidence="1" type="ORF">GCM10009575_085900</name>
</gene>
<proteinExistence type="predicted"/>
<organism evidence="1 2">
    <name type="scientific">Streptomyces rhizosphaericus</name>
    <dbReference type="NCBI Taxonomy" id="114699"/>
    <lineage>
        <taxon>Bacteria</taxon>
        <taxon>Bacillati</taxon>
        <taxon>Actinomycetota</taxon>
        <taxon>Actinomycetes</taxon>
        <taxon>Kitasatosporales</taxon>
        <taxon>Streptomycetaceae</taxon>
        <taxon>Streptomyces</taxon>
        <taxon>Streptomyces violaceusniger group</taxon>
    </lineage>
</organism>